<sequence length="352" mass="41123">MKNLNIKEILNGLNGRQFTDDELKEFIEIHYNIKNIKLEIFDDPAKFYRANMNMKGVEDKRFKSWKEITYSSTNKESGRAWIDNNKKRWTISDKNEISFEDYAVIHDVEKLLLNAFESYAKDQRRMVVDKIAPNGFCLGQLFTPEIQFFKKGIFSIFVYKLKKQSKALILTSPTCKFDDNEQVDGTGQGRTVTSRPRLHSVTQPAVQWGKVQPIKQYYIHGVLFDSSDGESLWSDVCNRRLTPEEVISIDNMEQRQVAMKHYGVEKVFDALEKTLINESERGNKLYEVKMSNDRWRTPQLILRYKDPSTDRVYSSGIPRTDDQGNKIERADHAMAWKFSLTEDEYKHLIVEG</sequence>
<accession>A0A382A0U8</accession>
<dbReference type="AlphaFoldDB" id="A0A382A0U8"/>
<reference evidence="1" key="1">
    <citation type="submission" date="2018-05" db="EMBL/GenBank/DDBJ databases">
        <authorList>
            <person name="Lanie J.A."/>
            <person name="Ng W.-L."/>
            <person name="Kazmierczak K.M."/>
            <person name="Andrzejewski T.M."/>
            <person name="Davidsen T.M."/>
            <person name="Wayne K.J."/>
            <person name="Tettelin H."/>
            <person name="Glass J.I."/>
            <person name="Rusch D."/>
            <person name="Podicherti R."/>
            <person name="Tsui H.-C.T."/>
            <person name="Winkler M.E."/>
        </authorList>
    </citation>
    <scope>NUCLEOTIDE SEQUENCE</scope>
</reference>
<name>A0A382A0U8_9ZZZZ</name>
<proteinExistence type="predicted"/>
<dbReference type="EMBL" id="UINC01023454">
    <property type="protein sequence ID" value="SVA95146.1"/>
    <property type="molecule type" value="Genomic_DNA"/>
</dbReference>
<protein>
    <submittedName>
        <fullName evidence="1">Uncharacterized protein</fullName>
    </submittedName>
</protein>
<evidence type="ECO:0000313" key="1">
    <source>
        <dbReference type="EMBL" id="SVA95146.1"/>
    </source>
</evidence>
<organism evidence="1">
    <name type="scientific">marine metagenome</name>
    <dbReference type="NCBI Taxonomy" id="408172"/>
    <lineage>
        <taxon>unclassified sequences</taxon>
        <taxon>metagenomes</taxon>
        <taxon>ecological metagenomes</taxon>
    </lineage>
</organism>
<gene>
    <name evidence="1" type="ORF">METZ01_LOCUS148000</name>
</gene>